<keyword evidence="2" id="KW-1185">Reference proteome</keyword>
<dbReference type="EMBL" id="CAMPGE010004877">
    <property type="protein sequence ID" value="CAI2363727.1"/>
    <property type="molecule type" value="Genomic_DNA"/>
</dbReference>
<reference evidence="1" key="1">
    <citation type="submission" date="2023-07" db="EMBL/GenBank/DDBJ databases">
        <authorList>
            <consortium name="AG Swart"/>
            <person name="Singh M."/>
            <person name="Singh A."/>
            <person name="Seah K."/>
            <person name="Emmerich C."/>
        </authorList>
    </citation>
    <scope>NUCLEOTIDE SEQUENCE</scope>
    <source>
        <strain evidence="1">DP1</strain>
    </source>
</reference>
<evidence type="ECO:0000313" key="2">
    <source>
        <dbReference type="Proteomes" id="UP001295684"/>
    </source>
</evidence>
<gene>
    <name evidence="1" type="ORF">ECRASSUSDP1_LOCUS5064</name>
</gene>
<evidence type="ECO:0000313" key="1">
    <source>
        <dbReference type="EMBL" id="CAI2363727.1"/>
    </source>
</evidence>
<accession>A0AAD1UAJ6</accession>
<sequence length="103" mass="12202">MTKIITSSPSPLRRMETRNAIFSCKLNMKPWLAKKIRKLAKLQGEYLSELLMDSICDSILCKVLLSVFQYFRYHSLVELFCPFHLRIEGRMGSRICWFHYPII</sequence>
<comment type="caution">
    <text evidence="1">The sequence shown here is derived from an EMBL/GenBank/DDBJ whole genome shotgun (WGS) entry which is preliminary data.</text>
</comment>
<dbReference type="AlphaFoldDB" id="A0AAD1UAJ6"/>
<name>A0AAD1UAJ6_EUPCR</name>
<dbReference type="Proteomes" id="UP001295684">
    <property type="component" value="Unassembled WGS sequence"/>
</dbReference>
<organism evidence="1 2">
    <name type="scientific">Euplotes crassus</name>
    <dbReference type="NCBI Taxonomy" id="5936"/>
    <lineage>
        <taxon>Eukaryota</taxon>
        <taxon>Sar</taxon>
        <taxon>Alveolata</taxon>
        <taxon>Ciliophora</taxon>
        <taxon>Intramacronucleata</taxon>
        <taxon>Spirotrichea</taxon>
        <taxon>Hypotrichia</taxon>
        <taxon>Euplotida</taxon>
        <taxon>Euplotidae</taxon>
        <taxon>Moneuplotes</taxon>
    </lineage>
</organism>
<protein>
    <submittedName>
        <fullName evidence="1">Uncharacterized protein</fullName>
    </submittedName>
</protein>
<proteinExistence type="predicted"/>